<dbReference type="RefSeq" id="WP_066662739.1">
    <property type="nucleotide sequence ID" value="NZ_CBCSCL010000042.1"/>
</dbReference>
<accession>A0A193GJT4</accession>
<name>A0A193GJT4_9BORD</name>
<sequence length="107" mass="11678">MKRQAGLLLVSAILMLWSDVASAGCAQYTGRVATIGYLDTQPFFILAEYPSTAHSLDPSYTPERRRLLFSLLQTALVSGFQVQVLCNNSNPSNVLGVIVKTMDLPTN</sequence>
<evidence type="ECO:0000313" key="2">
    <source>
        <dbReference type="EMBL" id="ANN79524.1"/>
    </source>
</evidence>
<protein>
    <submittedName>
        <fullName evidence="2">Uncharacterized protein</fullName>
    </submittedName>
</protein>
<evidence type="ECO:0000313" key="3">
    <source>
        <dbReference type="Proteomes" id="UP000091926"/>
    </source>
</evidence>
<dbReference type="OrthoDB" id="9959152at2"/>
<dbReference type="KEGG" id="bfz:BAU07_22525"/>
<dbReference type="AlphaFoldDB" id="A0A193GJT4"/>
<organism evidence="2 3">
    <name type="scientific">Bordetella flabilis</name>
    <dbReference type="NCBI Taxonomy" id="463014"/>
    <lineage>
        <taxon>Bacteria</taxon>
        <taxon>Pseudomonadati</taxon>
        <taxon>Pseudomonadota</taxon>
        <taxon>Betaproteobacteria</taxon>
        <taxon>Burkholderiales</taxon>
        <taxon>Alcaligenaceae</taxon>
        <taxon>Bordetella</taxon>
    </lineage>
</organism>
<dbReference type="Proteomes" id="UP000091926">
    <property type="component" value="Chromosome"/>
</dbReference>
<reference evidence="2 3" key="1">
    <citation type="submission" date="2016-06" db="EMBL/GenBank/DDBJ databases">
        <title>Complete genome sequences of Bordetella bronchialis and Bordetella flabilis.</title>
        <authorList>
            <person name="LiPuma J.J."/>
            <person name="Spilker T."/>
        </authorList>
    </citation>
    <scope>NUCLEOTIDE SEQUENCE [LARGE SCALE GENOMIC DNA]</scope>
    <source>
        <strain evidence="2 3">AU10664</strain>
    </source>
</reference>
<feature type="signal peptide" evidence="1">
    <location>
        <begin position="1"/>
        <end position="23"/>
    </location>
</feature>
<keyword evidence="3" id="KW-1185">Reference proteome</keyword>
<proteinExistence type="predicted"/>
<keyword evidence="1" id="KW-0732">Signal</keyword>
<dbReference type="EMBL" id="CP016172">
    <property type="protein sequence ID" value="ANN79524.1"/>
    <property type="molecule type" value="Genomic_DNA"/>
</dbReference>
<dbReference type="STRING" id="463014.BAU07_22525"/>
<feature type="chain" id="PRO_5008259056" evidence="1">
    <location>
        <begin position="24"/>
        <end position="107"/>
    </location>
</feature>
<gene>
    <name evidence="2" type="ORF">BAU07_22525</name>
</gene>
<evidence type="ECO:0000256" key="1">
    <source>
        <dbReference type="SAM" id="SignalP"/>
    </source>
</evidence>